<evidence type="ECO:0000259" key="2">
    <source>
        <dbReference type="Pfam" id="PF00501"/>
    </source>
</evidence>
<dbReference type="Gene3D" id="3.30.300.30">
    <property type="match status" value="1"/>
</dbReference>
<evidence type="ECO:0000256" key="1">
    <source>
        <dbReference type="ARBA" id="ARBA00006432"/>
    </source>
</evidence>
<dbReference type="Gene3D" id="3.40.50.12780">
    <property type="entry name" value="N-terminal domain of ligase-like"/>
    <property type="match status" value="1"/>
</dbReference>
<dbReference type="PANTHER" id="PTHR43201:SF8">
    <property type="entry name" value="ACYL-COA SYNTHETASE FAMILY MEMBER 3"/>
    <property type="match status" value="1"/>
</dbReference>
<gene>
    <name evidence="4" type="ORF">XAT740_LOCUS23185</name>
</gene>
<dbReference type="CDD" id="cd05941">
    <property type="entry name" value="MCS"/>
    <property type="match status" value="1"/>
</dbReference>
<protein>
    <submittedName>
        <fullName evidence="4">Uncharacterized protein</fullName>
    </submittedName>
</protein>
<proteinExistence type="inferred from homology"/>
<comment type="caution">
    <text evidence="4">The sequence shown here is derived from an EMBL/GenBank/DDBJ whole genome shotgun (WGS) entry which is preliminary data.</text>
</comment>
<feature type="domain" description="AMP-binding enzyme C-terminal" evidence="3">
    <location>
        <begin position="466"/>
        <end position="543"/>
    </location>
</feature>
<dbReference type="GO" id="GO:0031956">
    <property type="term" value="F:medium-chain fatty acid-CoA ligase activity"/>
    <property type="evidence" value="ECO:0007669"/>
    <property type="project" value="TreeGrafter"/>
</dbReference>
<evidence type="ECO:0000313" key="4">
    <source>
        <dbReference type="EMBL" id="CAF1192225.1"/>
    </source>
</evidence>
<dbReference type="GO" id="GO:0006631">
    <property type="term" value="P:fatty acid metabolic process"/>
    <property type="evidence" value="ECO:0007669"/>
    <property type="project" value="TreeGrafter"/>
</dbReference>
<keyword evidence="5" id="KW-1185">Reference proteome</keyword>
<dbReference type="InterPro" id="IPR045851">
    <property type="entry name" value="AMP-bd_C_sf"/>
</dbReference>
<dbReference type="PANTHER" id="PTHR43201">
    <property type="entry name" value="ACYL-COA SYNTHETASE"/>
    <property type="match status" value="1"/>
</dbReference>
<dbReference type="PROSITE" id="PS00455">
    <property type="entry name" value="AMP_BINDING"/>
    <property type="match status" value="1"/>
</dbReference>
<dbReference type="Proteomes" id="UP000663828">
    <property type="component" value="Unassembled WGS sequence"/>
</dbReference>
<dbReference type="AlphaFoldDB" id="A0A814VS96"/>
<dbReference type="InterPro" id="IPR042099">
    <property type="entry name" value="ANL_N_sf"/>
</dbReference>
<dbReference type="Pfam" id="PF13193">
    <property type="entry name" value="AMP-binding_C"/>
    <property type="match status" value="1"/>
</dbReference>
<dbReference type="InterPro" id="IPR000873">
    <property type="entry name" value="AMP-dep_synth/lig_dom"/>
</dbReference>
<accession>A0A814VS96</accession>
<dbReference type="SUPFAM" id="SSF56801">
    <property type="entry name" value="Acetyl-CoA synthetase-like"/>
    <property type="match status" value="1"/>
</dbReference>
<evidence type="ECO:0000313" key="5">
    <source>
        <dbReference type="Proteomes" id="UP000663828"/>
    </source>
</evidence>
<dbReference type="EMBL" id="CAJNOR010001740">
    <property type="protein sequence ID" value="CAF1192225.1"/>
    <property type="molecule type" value="Genomic_DNA"/>
</dbReference>
<sequence length="562" mass="63056">MLRRSLLSVVNRRNVLSLSQRSVYRSALDNADKTAVIDSTGRYSYSNLLSASVQLREKLLSSSNVQQNSANKRIAFLCNPDASFVVAQWTCWLSRAVCIPLCKDHPQALLDYYIDDAKCSYLIVSPEYEKLLRPLADKFKIPLISITDKDLQLGKTKNVLQSSNLQQYDIFSKSSDDALILYTSGTTGKPKGVVHTIATLRAQMDAMLSAWRLTKEDTVLNVLPLHHVHGMINCVMSPLYAGGTVVMMNKFDPEQTWNHLLNDRNPPINVFSAVPTIYIKLIEHITKSSKSKDVKKLCSDHIRLFLSGSSALPESTFQKWRELTGFEIVEQFGSSETGRVLSNKLEGKKLAGRVGLPMPDLTVRLVQKDEQNNDIIVAEGTFDKMTILQKDHNGTAQGEIYVKGPAIFKHYFNKEEATRKAFDSQGFFMMGDMAEYDQTNNTFRILGRSSVDIIKSGGYKISALDVETVILHHPLVSECVVIGVKDLEWGERVTAVVVLQPGKKEQDLTLEDLRNYCKKKLAGYQCPTQLKVVDKLERNAVGKVNKKELNAKLFPPTSKDKK</sequence>
<evidence type="ECO:0000259" key="3">
    <source>
        <dbReference type="Pfam" id="PF13193"/>
    </source>
</evidence>
<dbReference type="Pfam" id="PF00501">
    <property type="entry name" value="AMP-binding"/>
    <property type="match status" value="1"/>
</dbReference>
<reference evidence="4" key="1">
    <citation type="submission" date="2021-02" db="EMBL/GenBank/DDBJ databases">
        <authorList>
            <person name="Nowell W R."/>
        </authorList>
    </citation>
    <scope>NUCLEOTIDE SEQUENCE</scope>
</reference>
<name>A0A814VS96_ADIRI</name>
<feature type="domain" description="AMP-dependent synthetase/ligase" evidence="2">
    <location>
        <begin position="25"/>
        <end position="412"/>
    </location>
</feature>
<comment type="similarity">
    <text evidence="1">Belongs to the ATP-dependent AMP-binding enzyme family.</text>
</comment>
<dbReference type="InterPro" id="IPR020845">
    <property type="entry name" value="AMP-binding_CS"/>
</dbReference>
<organism evidence="4 5">
    <name type="scientific">Adineta ricciae</name>
    <name type="common">Rotifer</name>
    <dbReference type="NCBI Taxonomy" id="249248"/>
    <lineage>
        <taxon>Eukaryota</taxon>
        <taxon>Metazoa</taxon>
        <taxon>Spiralia</taxon>
        <taxon>Gnathifera</taxon>
        <taxon>Rotifera</taxon>
        <taxon>Eurotatoria</taxon>
        <taxon>Bdelloidea</taxon>
        <taxon>Adinetida</taxon>
        <taxon>Adinetidae</taxon>
        <taxon>Adineta</taxon>
    </lineage>
</organism>
<dbReference type="InterPro" id="IPR025110">
    <property type="entry name" value="AMP-bd_C"/>
</dbReference>